<name>A0A0B6Z5Y7_9EUPU</name>
<dbReference type="AlphaFoldDB" id="A0A0B6Z5Y7"/>
<protein>
    <submittedName>
        <fullName evidence="2">Uncharacterized protein</fullName>
    </submittedName>
</protein>
<evidence type="ECO:0000256" key="1">
    <source>
        <dbReference type="SAM" id="Phobius"/>
    </source>
</evidence>
<keyword evidence="1" id="KW-0812">Transmembrane</keyword>
<keyword evidence="1" id="KW-1133">Transmembrane helix</keyword>
<organism evidence="2">
    <name type="scientific">Arion vulgaris</name>
    <dbReference type="NCBI Taxonomy" id="1028688"/>
    <lineage>
        <taxon>Eukaryota</taxon>
        <taxon>Metazoa</taxon>
        <taxon>Spiralia</taxon>
        <taxon>Lophotrochozoa</taxon>
        <taxon>Mollusca</taxon>
        <taxon>Gastropoda</taxon>
        <taxon>Heterobranchia</taxon>
        <taxon>Euthyneura</taxon>
        <taxon>Panpulmonata</taxon>
        <taxon>Eupulmonata</taxon>
        <taxon>Stylommatophora</taxon>
        <taxon>Helicina</taxon>
        <taxon>Arionoidea</taxon>
        <taxon>Arionidae</taxon>
        <taxon>Arion</taxon>
    </lineage>
</organism>
<accession>A0A0B6Z5Y7</accession>
<feature type="transmembrane region" description="Helical" evidence="1">
    <location>
        <begin position="6"/>
        <end position="26"/>
    </location>
</feature>
<sequence>MSFDSCHIFLLAFGAVILLMWSIYLVKWIRGRLPYGSPVFNPRYDHTEFVFCQKHKEKS</sequence>
<reference evidence="2" key="1">
    <citation type="submission" date="2014-12" db="EMBL/GenBank/DDBJ databases">
        <title>Insight into the proteome of Arion vulgaris.</title>
        <authorList>
            <person name="Aradska J."/>
            <person name="Bulat T."/>
            <person name="Smidak R."/>
            <person name="Sarate P."/>
            <person name="Gangsoo J."/>
            <person name="Sialana F."/>
            <person name="Bilban M."/>
            <person name="Lubec G."/>
        </authorList>
    </citation>
    <scope>NUCLEOTIDE SEQUENCE</scope>
    <source>
        <tissue evidence="2">Skin</tissue>
    </source>
</reference>
<feature type="non-terminal residue" evidence="2">
    <location>
        <position position="59"/>
    </location>
</feature>
<dbReference type="EMBL" id="HACG01017184">
    <property type="protein sequence ID" value="CEK64049.1"/>
    <property type="molecule type" value="Transcribed_RNA"/>
</dbReference>
<keyword evidence="1" id="KW-0472">Membrane</keyword>
<proteinExistence type="predicted"/>
<gene>
    <name evidence="2" type="primary">ORF50471</name>
</gene>
<evidence type="ECO:0000313" key="2">
    <source>
        <dbReference type="EMBL" id="CEK64049.1"/>
    </source>
</evidence>